<evidence type="ECO:0000256" key="2">
    <source>
        <dbReference type="SAM" id="SignalP"/>
    </source>
</evidence>
<dbReference type="PANTHER" id="PTHR36933">
    <property type="entry name" value="SLL0788 PROTEIN"/>
    <property type="match status" value="1"/>
</dbReference>
<proteinExistence type="predicted"/>
<feature type="signal peptide" evidence="2">
    <location>
        <begin position="1"/>
        <end position="27"/>
    </location>
</feature>
<dbReference type="RefSeq" id="WP_142555338.1">
    <property type="nucleotide sequence ID" value="NZ_VIFX01000051.1"/>
</dbReference>
<dbReference type="PANTHER" id="PTHR36933:SF1">
    <property type="entry name" value="SLL0788 PROTEIN"/>
    <property type="match status" value="1"/>
</dbReference>
<dbReference type="Gene3D" id="1.20.1260.10">
    <property type="match status" value="1"/>
</dbReference>
<evidence type="ECO:0000259" key="3">
    <source>
        <dbReference type="Pfam" id="PF03713"/>
    </source>
</evidence>
<dbReference type="EMBL" id="VIFX01000051">
    <property type="protein sequence ID" value="TQR83118.1"/>
    <property type="molecule type" value="Genomic_DNA"/>
</dbReference>
<dbReference type="Pfam" id="PF03713">
    <property type="entry name" value="DUF305"/>
    <property type="match status" value="1"/>
</dbReference>
<dbReference type="InterPro" id="IPR005183">
    <property type="entry name" value="DUF305_CopM-like"/>
</dbReference>
<keyword evidence="5" id="KW-1185">Reference proteome</keyword>
<evidence type="ECO:0000313" key="5">
    <source>
        <dbReference type="Proteomes" id="UP000315759"/>
    </source>
</evidence>
<evidence type="ECO:0000313" key="4">
    <source>
        <dbReference type="EMBL" id="TQR83118.1"/>
    </source>
</evidence>
<dbReference type="AlphaFoldDB" id="A0A544VT20"/>
<reference evidence="4 5" key="1">
    <citation type="submission" date="2018-10" db="EMBL/GenBank/DDBJ databases">
        <title>Draft genome of Mycobacterium hodleri strain B.</title>
        <authorList>
            <person name="Amande T.J."/>
            <person name="Mcgenity T.J."/>
        </authorList>
    </citation>
    <scope>NUCLEOTIDE SEQUENCE [LARGE SCALE GENOMIC DNA]</scope>
    <source>
        <strain evidence="4 5">B</strain>
    </source>
</reference>
<accession>A0A544VT20</accession>
<gene>
    <name evidence="4" type="ORF">D8S82_28630</name>
</gene>
<evidence type="ECO:0000256" key="1">
    <source>
        <dbReference type="SAM" id="MobiDB-lite"/>
    </source>
</evidence>
<dbReference type="InterPro" id="IPR012347">
    <property type="entry name" value="Ferritin-like"/>
</dbReference>
<sequence length="197" mass="20469">MKTLTALVAAIATALLLSSCTSPSSTSSDGHTDHTHGSESSAAAPNNAADVAFVSGMIPHHEQAVEMSALVPQRSTNPEVIKLAADISAAQEPEIQTMKGFLAQWNAGEGTGHEGHDMGAMTGMVDDDSMAKLETLKGAEFDKLWLTSMIGHHEGAVTMANTEIADGANADAKALASRIVTVQEAEIAQMKKMVAAQ</sequence>
<name>A0A544VT20_9MYCO</name>
<organism evidence="4 5">
    <name type="scientific">Mycolicibacterium hodleri</name>
    <dbReference type="NCBI Taxonomy" id="49897"/>
    <lineage>
        <taxon>Bacteria</taxon>
        <taxon>Bacillati</taxon>
        <taxon>Actinomycetota</taxon>
        <taxon>Actinomycetes</taxon>
        <taxon>Mycobacteriales</taxon>
        <taxon>Mycobacteriaceae</taxon>
        <taxon>Mycolicibacterium</taxon>
    </lineage>
</organism>
<keyword evidence="2" id="KW-0732">Signal</keyword>
<feature type="chain" id="PRO_5038881990" evidence="2">
    <location>
        <begin position="28"/>
        <end position="197"/>
    </location>
</feature>
<feature type="region of interest" description="Disordered" evidence="1">
    <location>
        <begin position="22"/>
        <end position="45"/>
    </location>
</feature>
<protein>
    <submittedName>
        <fullName evidence="4">DUF305 domain-containing protein</fullName>
    </submittedName>
</protein>
<comment type="caution">
    <text evidence="4">The sequence shown here is derived from an EMBL/GenBank/DDBJ whole genome shotgun (WGS) entry which is preliminary data.</text>
</comment>
<dbReference type="PROSITE" id="PS51257">
    <property type="entry name" value="PROKAR_LIPOPROTEIN"/>
    <property type="match status" value="1"/>
</dbReference>
<dbReference type="Proteomes" id="UP000315759">
    <property type="component" value="Unassembled WGS sequence"/>
</dbReference>
<feature type="domain" description="DUF305" evidence="3">
    <location>
        <begin position="50"/>
        <end position="193"/>
    </location>
</feature>